<keyword evidence="2" id="KW-0472">Membrane</keyword>
<dbReference type="Proteomes" id="UP000053558">
    <property type="component" value="Unassembled WGS sequence"/>
</dbReference>
<accession>A0A5M3M7A5</accession>
<organism evidence="3 4">
    <name type="scientific">Coniophora puteana (strain RWD-64-598)</name>
    <name type="common">Brown rot fungus</name>
    <dbReference type="NCBI Taxonomy" id="741705"/>
    <lineage>
        <taxon>Eukaryota</taxon>
        <taxon>Fungi</taxon>
        <taxon>Dikarya</taxon>
        <taxon>Basidiomycota</taxon>
        <taxon>Agaricomycotina</taxon>
        <taxon>Agaricomycetes</taxon>
        <taxon>Agaricomycetidae</taxon>
        <taxon>Boletales</taxon>
        <taxon>Coniophorineae</taxon>
        <taxon>Coniophoraceae</taxon>
        <taxon>Coniophora</taxon>
    </lineage>
</organism>
<sequence length="145" mass="15878">MNTLSVASHLLLKPLLFVLPFITSLFYPFYLALSLVLDALVVTPYTIATGILTALYPLYVLVGVASIAGLAVGACGRWMAEGLKMAIMSIAPRPWPKPTKVEPKKLQQEAAQKPPPPIYGPRSPAALRKRRRRTAFQEPGTSYQT</sequence>
<evidence type="ECO:0000313" key="4">
    <source>
        <dbReference type="Proteomes" id="UP000053558"/>
    </source>
</evidence>
<dbReference type="OrthoDB" id="3366475at2759"/>
<evidence type="ECO:0000313" key="3">
    <source>
        <dbReference type="EMBL" id="EIW74734.1"/>
    </source>
</evidence>
<keyword evidence="4" id="KW-1185">Reference proteome</keyword>
<name>A0A5M3M7A5_CONPW</name>
<feature type="region of interest" description="Disordered" evidence="1">
    <location>
        <begin position="93"/>
        <end position="145"/>
    </location>
</feature>
<feature type="transmembrane region" description="Helical" evidence="2">
    <location>
        <begin position="56"/>
        <end position="80"/>
    </location>
</feature>
<feature type="transmembrane region" description="Helical" evidence="2">
    <location>
        <begin position="12"/>
        <end position="36"/>
    </location>
</feature>
<dbReference type="RefSeq" id="XP_007774818.1">
    <property type="nucleotide sequence ID" value="XM_007776628.1"/>
</dbReference>
<dbReference type="AlphaFoldDB" id="A0A5M3M7A5"/>
<proteinExistence type="predicted"/>
<dbReference type="GeneID" id="19210978"/>
<gene>
    <name evidence="3" type="ORF">CONPUDRAFT_85558</name>
</gene>
<evidence type="ECO:0000256" key="2">
    <source>
        <dbReference type="SAM" id="Phobius"/>
    </source>
</evidence>
<keyword evidence="2" id="KW-0812">Transmembrane</keyword>
<comment type="caution">
    <text evidence="3">The sequence shown here is derived from an EMBL/GenBank/DDBJ whole genome shotgun (WGS) entry which is preliminary data.</text>
</comment>
<keyword evidence="2" id="KW-1133">Transmembrane helix</keyword>
<dbReference type="EMBL" id="JH711590">
    <property type="protein sequence ID" value="EIW74734.1"/>
    <property type="molecule type" value="Genomic_DNA"/>
</dbReference>
<protein>
    <submittedName>
        <fullName evidence="3">Uncharacterized protein</fullName>
    </submittedName>
</protein>
<reference evidence="4" key="1">
    <citation type="journal article" date="2012" name="Science">
        <title>The Paleozoic origin of enzymatic lignin decomposition reconstructed from 31 fungal genomes.</title>
        <authorList>
            <person name="Floudas D."/>
            <person name="Binder M."/>
            <person name="Riley R."/>
            <person name="Barry K."/>
            <person name="Blanchette R.A."/>
            <person name="Henrissat B."/>
            <person name="Martinez A.T."/>
            <person name="Otillar R."/>
            <person name="Spatafora J.W."/>
            <person name="Yadav J.S."/>
            <person name="Aerts A."/>
            <person name="Benoit I."/>
            <person name="Boyd A."/>
            <person name="Carlson A."/>
            <person name="Copeland A."/>
            <person name="Coutinho P.M."/>
            <person name="de Vries R.P."/>
            <person name="Ferreira P."/>
            <person name="Findley K."/>
            <person name="Foster B."/>
            <person name="Gaskell J."/>
            <person name="Glotzer D."/>
            <person name="Gorecki P."/>
            <person name="Heitman J."/>
            <person name="Hesse C."/>
            <person name="Hori C."/>
            <person name="Igarashi K."/>
            <person name="Jurgens J.A."/>
            <person name="Kallen N."/>
            <person name="Kersten P."/>
            <person name="Kohler A."/>
            <person name="Kuees U."/>
            <person name="Kumar T.K.A."/>
            <person name="Kuo A."/>
            <person name="LaButti K."/>
            <person name="Larrondo L.F."/>
            <person name="Lindquist E."/>
            <person name="Ling A."/>
            <person name="Lombard V."/>
            <person name="Lucas S."/>
            <person name="Lundell T."/>
            <person name="Martin R."/>
            <person name="McLaughlin D.J."/>
            <person name="Morgenstern I."/>
            <person name="Morin E."/>
            <person name="Murat C."/>
            <person name="Nagy L.G."/>
            <person name="Nolan M."/>
            <person name="Ohm R.A."/>
            <person name="Patyshakuliyeva A."/>
            <person name="Rokas A."/>
            <person name="Ruiz-Duenas F.J."/>
            <person name="Sabat G."/>
            <person name="Salamov A."/>
            <person name="Samejima M."/>
            <person name="Schmutz J."/>
            <person name="Slot J.C."/>
            <person name="St John F."/>
            <person name="Stenlid J."/>
            <person name="Sun H."/>
            <person name="Sun S."/>
            <person name="Syed K."/>
            <person name="Tsang A."/>
            <person name="Wiebenga A."/>
            <person name="Young D."/>
            <person name="Pisabarro A."/>
            <person name="Eastwood D.C."/>
            <person name="Martin F."/>
            <person name="Cullen D."/>
            <person name="Grigoriev I.V."/>
            <person name="Hibbett D.S."/>
        </authorList>
    </citation>
    <scope>NUCLEOTIDE SEQUENCE [LARGE SCALE GENOMIC DNA]</scope>
    <source>
        <strain evidence="4">RWD-64-598 SS2</strain>
    </source>
</reference>
<evidence type="ECO:0000256" key="1">
    <source>
        <dbReference type="SAM" id="MobiDB-lite"/>
    </source>
</evidence>
<dbReference type="KEGG" id="cput:CONPUDRAFT_85558"/>